<gene>
    <name evidence="1" type="ORF">Zmor_012966</name>
</gene>
<organism evidence="1 2">
    <name type="scientific">Zophobas morio</name>
    <dbReference type="NCBI Taxonomy" id="2755281"/>
    <lineage>
        <taxon>Eukaryota</taxon>
        <taxon>Metazoa</taxon>
        <taxon>Ecdysozoa</taxon>
        <taxon>Arthropoda</taxon>
        <taxon>Hexapoda</taxon>
        <taxon>Insecta</taxon>
        <taxon>Pterygota</taxon>
        <taxon>Neoptera</taxon>
        <taxon>Endopterygota</taxon>
        <taxon>Coleoptera</taxon>
        <taxon>Polyphaga</taxon>
        <taxon>Cucujiformia</taxon>
        <taxon>Tenebrionidae</taxon>
        <taxon>Zophobas</taxon>
    </lineage>
</organism>
<reference evidence="1" key="1">
    <citation type="journal article" date="2023" name="G3 (Bethesda)">
        <title>Whole genome assemblies of Zophobas morio and Tenebrio molitor.</title>
        <authorList>
            <person name="Kaur S."/>
            <person name="Stinson S.A."/>
            <person name="diCenzo G.C."/>
        </authorList>
    </citation>
    <scope>NUCLEOTIDE SEQUENCE</scope>
    <source>
        <strain evidence="1">QUZm001</strain>
    </source>
</reference>
<protein>
    <submittedName>
        <fullName evidence="1">Uncharacterized protein</fullName>
    </submittedName>
</protein>
<name>A0AA38IH33_9CUCU</name>
<evidence type="ECO:0000313" key="2">
    <source>
        <dbReference type="Proteomes" id="UP001168821"/>
    </source>
</evidence>
<comment type="caution">
    <text evidence="1">The sequence shown here is derived from an EMBL/GenBank/DDBJ whole genome shotgun (WGS) entry which is preliminary data.</text>
</comment>
<dbReference type="AlphaFoldDB" id="A0AA38IH33"/>
<accession>A0AA38IH33</accession>
<keyword evidence="2" id="KW-1185">Reference proteome</keyword>
<dbReference type="Proteomes" id="UP001168821">
    <property type="component" value="Unassembled WGS sequence"/>
</dbReference>
<proteinExistence type="predicted"/>
<sequence>MTTSILAKFPSVRRVWMKYCPLLLRFSLRVHLLCPPGSLRPSGFFSGRQLHRIPAPIYARSGERKLAIKLSTCTNVPKSFLNNWYTAAFTAAAAAPALFINIRQGINFDP</sequence>
<dbReference type="EMBL" id="JALNTZ010000004">
    <property type="protein sequence ID" value="KAJ3653729.1"/>
    <property type="molecule type" value="Genomic_DNA"/>
</dbReference>
<evidence type="ECO:0000313" key="1">
    <source>
        <dbReference type="EMBL" id="KAJ3653729.1"/>
    </source>
</evidence>